<dbReference type="PATRIC" id="fig|1292037.4.peg.2450"/>
<dbReference type="Gene3D" id="3.40.50.10910">
    <property type="entry name" value="Amidohydrolase"/>
    <property type="match status" value="1"/>
</dbReference>
<dbReference type="Gene3D" id="2.30.40.10">
    <property type="entry name" value="Urease, subunit C, domain 1"/>
    <property type="match status" value="1"/>
</dbReference>
<dbReference type="SUPFAM" id="SSF51338">
    <property type="entry name" value="Composite domain of metallo-dependent hydrolases"/>
    <property type="match status" value="1"/>
</dbReference>
<dbReference type="PANTHER" id="PTHR43135:SF3">
    <property type="entry name" value="ALPHA-D-RIBOSE 1-METHYLPHOSPHONATE 5-TRIPHOSPHATE DIPHOSPHATASE"/>
    <property type="match status" value="1"/>
</dbReference>
<dbReference type="GO" id="GO:0016810">
    <property type="term" value="F:hydrolase activity, acting on carbon-nitrogen (but not peptide) bonds"/>
    <property type="evidence" value="ECO:0007669"/>
    <property type="project" value="InterPro"/>
</dbReference>
<dbReference type="EMBL" id="AOUO01000169">
    <property type="protein sequence ID" value="EOD68152.1"/>
    <property type="molecule type" value="Genomic_DNA"/>
</dbReference>
<reference evidence="2 3" key="1">
    <citation type="submission" date="2013-02" db="EMBL/GenBank/DDBJ databases">
        <title>Draft genome sequence of Amycolatopsis vancoresmycina strain DSM 44592T.</title>
        <authorList>
            <person name="Kumar S."/>
            <person name="Kaur N."/>
            <person name="Kaur C."/>
            <person name="Raghava G.P.S."/>
            <person name="Mayilraj S."/>
        </authorList>
    </citation>
    <scope>NUCLEOTIDE SEQUENCE [LARGE SCALE GENOMIC DNA]</scope>
    <source>
        <strain evidence="2 3">DSM 44592</strain>
    </source>
</reference>
<dbReference type="Pfam" id="PF01979">
    <property type="entry name" value="Amidohydro_1"/>
    <property type="match status" value="1"/>
</dbReference>
<dbReference type="MEROPS" id="M38.002"/>
<protein>
    <submittedName>
        <fullName evidence="2">Amidohydrolase</fullName>
    </submittedName>
</protein>
<sequence length="394" mass="39864">MPPLLFRDVRLFDGHGVHPRTSVLADGGRITAVGDGLTAPGADVVAGAGRTLLPGLIDAHVHITRSGLRHGFAFGVTTQLDMFADPAVLWALRAEAARGGAVSDFRSAGTGATAPGGHPAQLVHHGLFGPFPTLASPSEAPAFVAARVAEGSDYLKVFASSVPGEGHRPSLTADAVAALVAAAHEHGLLAVVHAMDVRSALAAVRAGADGLVHLPFDRPPGPEFVAELAARDAFVVPTLTVLESFCGRPGAVEPEAARVLDAAALATLTATMATEATDGYAAGYAADVVAPLARAGVCVLAGTDAGAPGTAHGLSLHRELALLVEAGLTPQAALTAATSAPARRFGLADRGEVVAGKRADLVLVEGDPLADIRATRRPAAVCREGVLHEVRSSG</sequence>
<dbReference type="Proteomes" id="UP000014139">
    <property type="component" value="Unassembled WGS sequence"/>
</dbReference>
<dbReference type="PANTHER" id="PTHR43135">
    <property type="entry name" value="ALPHA-D-RIBOSE 1-METHYLPHOSPHONATE 5-TRIPHOSPHATE DIPHOSPHATASE"/>
    <property type="match status" value="1"/>
</dbReference>
<name>R1G9T8_9PSEU</name>
<accession>R1G9T8</accession>
<dbReference type="InterPro" id="IPR011059">
    <property type="entry name" value="Metal-dep_hydrolase_composite"/>
</dbReference>
<dbReference type="InterPro" id="IPR006680">
    <property type="entry name" value="Amidohydro-rel"/>
</dbReference>
<evidence type="ECO:0000313" key="2">
    <source>
        <dbReference type="EMBL" id="EOD68152.1"/>
    </source>
</evidence>
<dbReference type="SUPFAM" id="SSF51556">
    <property type="entry name" value="Metallo-dependent hydrolases"/>
    <property type="match status" value="1"/>
</dbReference>
<evidence type="ECO:0000259" key="1">
    <source>
        <dbReference type="Pfam" id="PF01979"/>
    </source>
</evidence>
<feature type="domain" description="Amidohydrolase-related" evidence="1">
    <location>
        <begin position="51"/>
        <end position="377"/>
    </location>
</feature>
<evidence type="ECO:0000313" key="3">
    <source>
        <dbReference type="Proteomes" id="UP000014139"/>
    </source>
</evidence>
<dbReference type="Gene3D" id="3.30.110.90">
    <property type="entry name" value="Amidohydrolase"/>
    <property type="match status" value="1"/>
</dbReference>
<keyword evidence="3" id="KW-1185">Reference proteome</keyword>
<dbReference type="eggNOG" id="COG1228">
    <property type="taxonomic scope" value="Bacteria"/>
</dbReference>
<organism evidence="2 3">
    <name type="scientific">Amycolatopsis vancoresmycina DSM 44592</name>
    <dbReference type="NCBI Taxonomy" id="1292037"/>
    <lineage>
        <taxon>Bacteria</taxon>
        <taxon>Bacillati</taxon>
        <taxon>Actinomycetota</taxon>
        <taxon>Actinomycetes</taxon>
        <taxon>Pseudonocardiales</taxon>
        <taxon>Pseudonocardiaceae</taxon>
        <taxon>Amycolatopsis</taxon>
    </lineage>
</organism>
<dbReference type="InterPro" id="IPR032466">
    <property type="entry name" value="Metal_Hydrolase"/>
</dbReference>
<dbReference type="Gene3D" id="1.20.58.520">
    <property type="entry name" value="Amidohydrolase"/>
    <property type="match status" value="1"/>
</dbReference>
<proteinExistence type="predicted"/>
<gene>
    <name evidence="2" type="ORF">H480_12849</name>
</gene>
<comment type="caution">
    <text evidence="2">The sequence shown here is derived from an EMBL/GenBank/DDBJ whole genome shotgun (WGS) entry which is preliminary data.</text>
</comment>
<dbReference type="RefSeq" id="WP_003077089.1">
    <property type="nucleotide sequence ID" value="NZ_AOUO01000169.1"/>
</dbReference>
<dbReference type="InterPro" id="IPR051781">
    <property type="entry name" value="Metallo-dep_Hydrolase"/>
</dbReference>
<dbReference type="AlphaFoldDB" id="R1G9T8"/>
<keyword evidence="2" id="KW-0378">Hydrolase</keyword>
<dbReference type="OrthoDB" id="3514520at2"/>